<dbReference type="SUPFAM" id="SSF158694">
    <property type="entry name" value="UraD-Like"/>
    <property type="match status" value="1"/>
</dbReference>
<protein>
    <recommendedName>
        <fullName evidence="2">Oxo-4-hydroxy-4-carboxy-5-ureidoimidazoline decarboxylase domain-containing protein</fullName>
    </recommendedName>
</protein>
<name>A0A6J3MIY4_9PEZI</name>
<proteinExistence type="predicted"/>
<reference evidence="4" key="1">
    <citation type="submission" date="2020-01" db="EMBL/GenBank/DDBJ databases">
        <authorList>
            <consortium name="DOE Joint Genome Institute"/>
            <person name="Haridas S."/>
            <person name="Albert R."/>
            <person name="Binder M."/>
            <person name="Bloem J."/>
            <person name="Labutti K."/>
            <person name="Salamov A."/>
            <person name="Andreopoulos B."/>
            <person name="Baker S.E."/>
            <person name="Barry K."/>
            <person name="Bills G."/>
            <person name="Bluhm B.H."/>
            <person name="Cannon C."/>
            <person name="Castanera R."/>
            <person name="Culley D.E."/>
            <person name="Daum C."/>
            <person name="Ezra D."/>
            <person name="Gonzalez J.B."/>
            <person name="Henrissat B."/>
            <person name="Kuo A."/>
            <person name="Liang C."/>
            <person name="Lipzen A."/>
            <person name="Lutzoni F."/>
            <person name="Magnuson J."/>
            <person name="Mondo S."/>
            <person name="Nolan M."/>
            <person name="Ohm R."/>
            <person name="Pangilinan J."/>
            <person name="Park H.-J."/>
            <person name="Ramirez L."/>
            <person name="Alfaro M."/>
            <person name="Sun H."/>
            <person name="Tritt A."/>
            <person name="Yoshinaga Y."/>
            <person name="Zwiers L.-H."/>
            <person name="Turgeon B.G."/>
            <person name="Goodwin S.B."/>
            <person name="Spatafora J.W."/>
            <person name="Crous P.W."/>
            <person name="Grigoriev I.V."/>
        </authorList>
    </citation>
    <scope>NUCLEOTIDE SEQUENCE</scope>
    <source>
        <strain evidence="4">CBS 342.82</strain>
    </source>
</reference>
<dbReference type="GeneID" id="54361376"/>
<dbReference type="GO" id="GO:0006144">
    <property type="term" value="P:purine nucleobase metabolic process"/>
    <property type="evidence" value="ECO:0007669"/>
    <property type="project" value="UniProtKB-KW"/>
</dbReference>
<evidence type="ECO:0000259" key="2">
    <source>
        <dbReference type="Pfam" id="PF09349"/>
    </source>
</evidence>
<evidence type="ECO:0000313" key="3">
    <source>
        <dbReference type="Proteomes" id="UP000504637"/>
    </source>
</evidence>
<feature type="domain" description="Oxo-4-hydroxy-4-carboxy-5-ureidoimidazoline decarboxylase" evidence="2">
    <location>
        <begin position="23"/>
        <end position="185"/>
    </location>
</feature>
<reference evidence="4" key="2">
    <citation type="submission" date="2020-04" db="EMBL/GenBank/DDBJ databases">
        <authorList>
            <consortium name="NCBI Genome Project"/>
        </authorList>
    </citation>
    <scope>NUCLEOTIDE SEQUENCE</scope>
    <source>
        <strain evidence="4">CBS 342.82</strain>
    </source>
</reference>
<dbReference type="RefSeq" id="XP_033463913.1">
    <property type="nucleotide sequence ID" value="XM_033603576.1"/>
</dbReference>
<dbReference type="AlphaFoldDB" id="A0A6J3MIY4"/>
<dbReference type="PANTHER" id="PTHR37987">
    <property type="entry name" value="CHROMOSOME 9, WHOLE GENOME SHOTGUN SEQUENCE"/>
    <property type="match status" value="1"/>
</dbReference>
<dbReference type="InterPro" id="IPR018020">
    <property type="entry name" value="OHCU_decarboxylase"/>
</dbReference>
<dbReference type="Pfam" id="PF09349">
    <property type="entry name" value="OHCU_decarbox"/>
    <property type="match status" value="1"/>
</dbReference>
<dbReference type="PANTHER" id="PTHR37987:SF1">
    <property type="entry name" value="OXO-4-HYDROXY-4-CARBOXY-5-UREIDOIMIDAZOLINE DECARBOXYLASE DOMAIN-CONTAINING PROTEIN"/>
    <property type="match status" value="1"/>
</dbReference>
<dbReference type="InterPro" id="IPR036778">
    <property type="entry name" value="OHCU_decarboxylase_sf"/>
</dbReference>
<reference evidence="4" key="3">
    <citation type="submission" date="2025-08" db="UniProtKB">
        <authorList>
            <consortium name="RefSeq"/>
        </authorList>
    </citation>
    <scope>IDENTIFICATION</scope>
    <source>
        <strain evidence="4">CBS 342.82</strain>
    </source>
</reference>
<keyword evidence="1" id="KW-0659">Purine metabolism</keyword>
<dbReference type="OrthoDB" id="5398391at2759"/>
<dbReference type="Proteomes" id="UP000504637">
    <property type="component" value="Unplaced"/>
</dbReference>
<accession>A0A6J3MIY4</accession>
<evidence type="ECO:0000313" key="4">
    <source>
        <dbReference type="RefSeq" id="XP_033463913.1"/>
    </source>
</evidence>
<keyword evidence="3" id="KW-1185">Reference proteome</keyword>
<sequence>MSTPPSSSSALLPPVSALSSTTDEGVFTGVLDLLFEPSPALHTVLLPYFHTWDFTSYDELIRVVRQLLTSLAESTSASARVQLDHILGSHPRLGAKKVESAQSRAEQAQLQQNGSSGEAEAEMLKALNDEYEQTFPGLRYVVFVNGRGRSVIMDDMRQRIARGNLYAERLAAINAMCEIAADRAKKLSA</sequence>
<gene>
    <name evidence="4" type="ORF">K489DRAFT_374958</name>
</gene>
<organism evidence="4">
    <name type="scientific">Dissoconium aciculare CBS 342.82</name>
    <dbReference type="NCBI Taxonomy" id="1314786"/>
    <lineage>
        <taxon>Eukaryota</taxon>
        <taxon>Fungi</taxon>
        <taxon>Dikarya</taxon>
        <taxon>Ascomycota</taxon>
        <taxon>Pezizomycotina</taxon>
        <taxon>Dothideomycetes</taxon>
        <taxon>Dothideomycetidae</taxon>
        <taxon>Mycosphaerellales</taxon>
        <taxon>Dissoconiaceae</taxon>
        <taxon>Dissoconium</taxon>
    </lineage>
</organism>
<dbReference type="Gene3D" id="1.10.3330.10">
    <property type="entry name" value="Oxo-4-hydroxy-4-carboxy-5-ureidoimidazoline decarboxylase"/>
    <property type="match status" value="1"/>
</dbReference>
<evidence type="ECO:0000256" key="1">
    <source>
        <dbReference type="ARBA" id="ARBA00022631"/>
    </source>
</evidence>